<feature type="compositionally biased region" description="Polar residues" evidence="1">
    <location>
        <begin position="152"/>
        <end position="171"/>
    </location>
</feature>
<keyword evidence="2" id="KW-1133">Transmembrane helix</keyword>
<organism evidence="3">
    <name type="scientific">Euplotes crassus</name>
    <dbReference type="NCBI Taxonomy" id="5936"/>
    <lineage>
        <taxon>Eukaryota</taxon>
        <taxon>Sar</taxon>
        <taxon>Alveolata</taxon>
        <taxon>Ciliophora</taxon>
        <taxon>Intramacronucleata</taxon>
        <taxon>Spirotrichea</taxon>
        <taxon>Hypotrichia</taxon>
        <taxon>Euplotida</taxon>
        <taxon>Euplotidae</taxon>
        <taxon>Moneuplotes</taxon>
    </lineage>
</organism>
<evidence type="ECO:0000313" key="3">
    <source>
        <dbReference type="EMBL" id="CAE0388850.1"/>
    </source>
</evidence>
<reference evidence="3" key="1">
    <citation type="submission" date="2021-01" db="EMBL/GenBank/DDBJ databases">
        <authorList>
            <person name="Corre E."/>
            <person name="Pelletier E."/>
            <person name="Niang G."/>
            <person name="Scheremetjew M."/>
            <person name="Finn R."/>
            <person name="Kale V."/>
            <person name="Holt S."/>
            <person name="Cochrane G."/>
            <person name="Meng A."/>
            <person name="Brown T."/>
            <person name="Cohen L."/>
        </authorList>
    </citation>
    <scope>NUCLEOTIDE SEQUENCE</scope>
    <source>
        <strain evidence="3">CT5</strain>
    </source>
</reference>
<evidence type="ECO:0000256" key="2">
    <source>
        <dbReference type="SAM" id="Phobius"/>
    </source>
</evidence>
<proteinExistence type="predicted"/>
<feature type="transmembrane region" description="Helical" evidence="2">
    <location>
        <begin position="111"/>
        <end position="136"/>
    </location>
</feature>
<sequence>MFFTYLGGAGWASAKFMQEKISSDEYFEIMSWANIVGSLIGPILVIFYTILFCGIGNLNGKFKTSFFMILIVNFVWTAARLARGIQGLSNPDLLHDLVSEQSTSTLVERSIIYFVTTIMPYISLVTPLIYSSFFLYKSKNENKHDALLPYNQGDTNDSSSPLAGQIPNQFQ</sequence>
<dbReference type="AlphaFoldDB" id="A0A7S3KS04"/>
<feature type="region of interest" description="Disordered" evidence="1">
    <location>
        <begin position="147"/>
        <end position="171"/>
    </location>
</feature>
<evidence type="ECO:0000256" key="1">
    <source>
        <dbReference type="SAM" id="MobiDB-lite"/>
    </source>
</evidence>
<keyword evidence="2" id="KW-0472">Membrane</keyword>
<feature type="transmembrane region" description="Helical" evidence="2">
    <location>
        <begin position="32"/>
        <end position="54"/>
    </location>
</feature>
<keyword evidence="2" id="KW-0812">Transmembrane</keyword>
<protein>
    <submittedName>
        <fullName evidence="3">Uncharacterized protein</fullName>
    </submittedName>
</protein>
<feature type="transmembrane region" description="Helical" evidence="2">
    <location>
        <begin position="66"/>
        <end position="85"/>
    </location>
</feature>
<accession>A0A7S3KS04</accession>
<gene>
    <name evidence="3" type="ORF">ECRA1380_LOCUS13822</name>
</gene>
<name>A0A7S3KS04_EUPCR</name>
<dbReference type="EMBL" id="HBIK01029475">
    <property type="protein sequence ID" value="CAE0388850.1"/>
    <property type="molecule type" value="Transcribed_RNA"/>
</dbReference>